<feature type="compositionally biased region" description="Polar residues" evidence="1">
    <location>
        <begin position="1"/>
        <end position="13"/>
    </location>
</feature>
<dbReference type="AlphaFoldDB" id="A0A5J5BKW5"/>
<organism evidence="2 3">
    <name type="scientific">Nyssa sinensis</name>
    <dbReference type="NCBI Taxonomy" id="561372"/>
    <lineage>
        <taxon>Eukaryota</taxon>
        <taxon>Viridiplantae</taxon>
        <taxon>Streptophyta</taxon>
        <taxon>Embryophyta</taxon>
        <taxon>Tracheophyta</taxon>
        <taxon>Spermatophyta</taxon>
        <taxon>Magnoliopsida</taxon>
        <taxon>eudicotyledons</taxon>
        <taxon>Gunneridae</taxon>
        <taxon>Pentapetalae</taxon>
        <taxon>asterids</taxon>
        <taxon>Cornales</taxon>
        <taxon>Nyssaceae</taxon>
        <taxon>Nyssa</taxon>
    </lineage>
</organism>
<gene>
    <name evidence="2" type="ORF">F0562_021036</name>
</gene>
<protein>
    <submittedName>
        <fullName evidence="2">Uncharacterized protein</fullName>
    </submittedName>
</protein>
<dbReference type="InterPro" id="IPR040003">
    <property type="entry name" value="PG18-like"/>
</dbReference>
<evidence type="ECO:0000313" key="3">
    <source>
        <dbReference type="Proteomes" id="UP000325577"/>
    </source>
</evidence>
<evidence type="ECO:0000313" key="2">
    <source>
        <dbReference type="EMBL" id="KAA8543469.1"/>
    </source>
</evidence>
<dbReference type="EMBL" id="CM018034">
    <property type="protein sequence ID" value="KAA8543469.1"/>
    <property type="molecule type" value="Genomic_DNA"/>
</dbReference>
<dbReference type="PANTHER" id="PTHR35745">
    <property type="entry name" value="BNACNNG14650D PROTEIN"/>
    <property type="match status" value="1"/>
</dbReference>
<dbReference type="Proteomes" id="UP000325577">
    <property type="component" value="Linkage Group LG11"/>
</dbReference>
<dbReference type="GO" id="GO:0009535">
    <property type="term" value="C:chloroplast thylakoid membrane"/>
    <property type="evidence" value="ECO:0007669"/>
    <property type="project" value="TreeGrafter"/>
</dbReference>
<dbReference type="GO" id="GO:0010027">
    <property type="term" value="P:thylakoid membrane organization"/>
    <property type="evidence" value="ECO:0007669"/>
    <property type="project" value="InterPro"/>
</dbReference>
<feature type="region of interest" description="Disordered" evidence="1">
    <location>
        <begin position="76"/>
        <end position="100"/>
    </location>
</feature>
<dbReference type="PANTHER" id="PTHR35745:SF1">
    <property type="entry name" value="OS04G0513000 PROTEIN"/>
    <property type="match status" value="1"/>
</dbReference>
<name>A0A5J5BKW5_9ASTE</name>
<proteinExistence type="predicted"/>
<dbReference type="Pfam" id="PF20711">
    <property type="entry name" value="DUF6825"/>
    <property type="match status" value="1"/>
</dbReference>
<accession>A0A5J5BKW5</accession>
<reference evidence="2 3" key="1">
    <citation type="submission" date="2019-09" db="EMBL/GenBank/DDBJ databases">
        <title>A chromosome-level genome assembly of the Chinese tupelo Nyssa sinensis.</title>
        <authorList>
            <person name="Yang X."/>
            <person name="Kang M."/>
            <person name="Yang Y."/>
            <person name="Xiong H."/>
            <person name="Wang M."/>
            <person name="Zhang Z."/>
            <person name="Wang Z."/>
            <person name="Wu H."/>
            <person name="Ma T."/>
            <person name="Liu J."/>
            <person name="Xi Z."/>
        </authorList>
    </citation>
    <scope>NUCLEOTIDE SEQUENCE [LARGE SCALE GENOMIC DNA]</scope>
    <source>
        <strain evidence="2">J267</strain>
        <tissue evidence="2">Leaf</tissue>
    </source>
</reference>
<dbReference type="OrthoDB" id="532061at2759"/>
<keyword evidence="3" id="KW-1185">Reference proteome</keyword>
<feature type="region of interest" description="Disordered" evidence="1">
    <location>
        <begin position="1"/>
        <end position="23"/>
    </location>
</feature>
<sequence>MSGSLRCNSSATPGGTAPGESDSRSVLDAFFLGKAVAEALTERIESTVGDFLSTVGRLQAEQQTQEEVLERAKRAKEKAAHEAMEGVIPTAPSPTEERPQ</sequence>
<evidence type="ECO:0000256" key="1">
    <source>
        <dbReference type="SAM" id="MobiDB-lite"/>
    </source>
</evidence>